<evidence type="ECO:0000256" key="2">
    <source>
        <dbReference type="ARBA" id="ARBA00022481"/>
    </source>
</evidence>
<keyword evidence="5 6" id="KW-0472">Membrane</keyword>
<proteinExistence type="predicted"/>
<dbReference type="InterPro" id="IPR045584">
    <property type="entry name" value="Pilin-like"/>
</dbReference>
<protein>
    <submittedName>
        <fullName evidence="7">General secretion pathway protein GspG</fullName>
    </submittedName>
</protein>
<organism evidence="7 8">
    <name type="scientific">Candidatus Kaiserbacteria bacterium CG_4_8_14_3_um_filter_38_9</name>
    <dbReference type="NCBI Taxonomy" id="1974599"/>
    <lineage>
        <taxon>Bacteria</taxon>
        <taxon>Candidatus Kaiseribacteriota</taxon>
    </lineage>
</organism>
<evidence type="ECO:0000313" key="8">
    <source>
        <dbReference type="Proteomes" id="UP000230837"/>
    </source>
</evidence>
<evidence type="ECO:0000256" key="5">
    <source>
        <dbReference type="ARBA" id="ARBA00023136"/>
    </source>
</evidence>
<dbReference type="Proteomes" id="UP000230837">
    <property type="component" value="Unassembled WGS sequence"/>
</dbReference>
<dbReference type="EMBL" id="PFHR01000073">
    <property type="protein sequence ID" value="PIW97126.1"/>
    <property type="molecule type" value="Genomic_DNA"/>
</dbReference>
<keyword evidence="4 6" id="KW-1133">Transmembrane helix</keyword>
<name>A0A2M7IP41_9BACT</name>
<feature type="non-terminal residue" evidence="7">
    <location>
        <position position="61"/>
    </location>
</feature>
<dbReference type="SUPFAM" id="SSF54523">
    <property type="entry name" value="Pili subunits"/>
    <property type="match status" value="1"/>
</dbReference>
<dbReference type="Gene3D" id="3.30.700.10">
    <property type="entry name" value="Glycoprotein, Type 4 Pilin"/>
    <property type="match status" value="1"/>
</dbReference>
<sequence length="61" mass="6435">MFTKSGQRGFTLIELLVVIAIIGILAATVLASLGSARNSGQDAKVKQQLASLRAQAELTYT</sequence>
<dbReference type="NCBIfam" id="TIGR02532">
    <property type="entry name" value="IV_pilin_GFxxxE"/>
    <property type="match status" value="1"/>
</dbReference>
<feature type="transmembrane region" description="Helical" evidence="6">
    <location>
        <begin position="12"/>
        <end position="33"/>
    </location>
</feature>
<dbReference type="Pfam" id="PF07963">
    <property type="entry name" value="N_methyl"/>
    <property type="match status" value="1"/>
</dbReference>
<dbReference type="InterPro" id="IPR012902">
    <property type="entry name" value="N_methyl_site"/>
</dbReference>
<keyword evidence="3 6" id="KW-0812">Transmembrane</keyword>
<gene>
    <name evidence="7" type="ORF">COZ82_01215</name>
</gene>
<reference evidence="8" key="1">
    <citation type="submission" date="2017-09" db="EMBL/GenBank/DDBJ databases">
        <title>Depth-based differentiation of microbial function through sediment-hosted aquifers and enrichment of novel symbionts in the deep terrestrial subsurface.</title>
        <authorList>
            <person name="Probst A.J."/>
            <person name="Ladd B."/>
            <person name="Jarett J.K."/>
            <person name="Geller-Mcgrath D.E."/>
            <person name="Sieber C.M.K."/>
            <person name="Emerson J.B."/>
            <person name="Anantharaman K."/>
            <person name="Thomas B.C."/>
            <person name="Malmstrom R."/>
            <person name="Stieglmeier M."/>
            <person name="Klingl A."/>
            <person name="Woyke T."/>
            <person name="Ryan C.M."/>
            <person name="Banfield J.F."/>
        </authorList>
    </citation>
    <scope>NUCLEOTIDE SEQUENCE [LARGE SCALE GENOMIC DNA]</scope>
</reference>
<dbReference type="AlphaFoldDB" id="A0A2M7IP41"/>
<accession>A0A2M7IP41</accession>
<evidence type="ECO:0000256" key="1">
    <source>
        <dbReference type="ARBA" id="ARBA00004167"/>
    </source>
</evidence>
<evidence type="ECO:0000256" key="3">
    <source>
        <dbReference type="ARBA" id="ARBA00022692"/>
    </source>
</evidence>
<comment type="caution">
    <text evidence="7">The sequence shown here is derived from an EMBL/GenBank/DDBJ whole genome shotgun (WGS) entry which is preliminary data.</text>
</comment>
<dbReference type="PRINTS" id="PR00885">
    <property type="entry name" value="BCTERIALGSPH"/>
</dbReference>
<dbReference type="InterPro" id="IPR002416">
    <property type="entry name" value="T2SS_protein-GspH"/>
</dbReference>
<dbReference type="GO" id="GO:0016020">
    <property type="term" value="C:membrane"/>
    <property type="evidence" value="ECO:0007669"/>
    <property type="project" value="UniProtKB-SubCell"/>
</dbReference>
<dbReference type="GO" id="GO:0015628">
    <property type="term" value="P:protein secretion by the type II secretion system"/>
    <property type="evidence" value="ECO:0007669"/>
    <property type="project" value="InterPro"/>
</dbReference>
<dbReference type="PROSITE" id="PS00409">
    <property type="entry name" value="PROKAR_NTER_METHYL"/>
    <property type="match status" value="1"/>
</dbReference>
<dbReference type="PANTHER" id="PTHR30093">
    <property type="entry name" value="GENERAL SECRETION PATHWAY PROTEIN G"/>
    <property type="match status" value="1"/>
</dbReference>
<dbReference type="GO" id="GO:0015627">
    <property type="term" value="C:type II protein secretion system complex"/>
    <property type="evidence" value="ECO:0007669"/>
    <property type="project" value="InterPro"/>
</dbReference>
<evidence type="ECO:0000256" key="4">
    <source>
        <dbReference type="ARBA" id="ARBA00022989"/>
    </source>
</evidence>
<dbReference type="PANTHER" id="PTHR30093:SF44">
    <property type="entry name" value="TYPE II SECRETION SYSTEM CORE PROTEIN G"/>
    <property type="match status" value="1"/>
</dbReference>
<evidence type="ECO:0000256" key="6">
    <source>
        <dbReference type="SAM" id="Phobius"/>
    </source>
</evidence>
<evidence type="ECO:0000313" key="7">
    <source>
        <dbReference type="EMBL" id="PIW97126.1"/>
    </source>
</evidence>
<keyword evidence="2" id="KW-0488">Methylation</keyword>
<comment type="subcellular location">
    <subcellularLocation>
        <location evidence="1">Membrane</location>
        <topology evidence="1">Single-pass membrane protein</topology>
    </subcellularLocation>
</comment>